<dbReference type="InterPro" id="IPR023994">
    <property type="entry name" value="NiFe-hyd_HybE"/>
</dbReference>
<reference evidence="1 2" key="1">
    <citation type="submission" date="2019-01" db="EMBL/GenBank/DDBJ databases">
        <title>Zoogloea oleivorans genome sequencing and assembly.</title>
        <authorList>
            <person name="Tancsics A."/>
            <person name="Farkas M."/>
            <person name="Kriszt B."/>
            <person name="Maroti G."/>
            <person name="Horvath B."/>
        </authorList>
    </citation>
    <scope>NUCLEOTIDE SEQUENCE [LARGE SCALE GENOMIC DNA]</scope>
    <source>
        <strain evidence="1 2">Buc</strain>
    </source>
</reference>
<organism evidence="1 2">
    <name type="scientific">Zoogloea oleivorans</name>
    <dbReference type="NCBI Taxonomy" id="1552750"/>
    <lineage>
        <taxon>Bacteria</taxon>
        <taxon>Pseudomonadati</taxon>
        <taxon>Pseudomonadota</taxon>
        <taxon>Betaproteobacteria</taxon>
        <taxon>Rhodocyclales</taxon>
        <taxon>Zoogloeaceae</taxon>
        <taxon>Zoogloea</taxon>
    </lineage>
</organism>
<dbReference type="Gene3D" id="3.30.1460.40">
    <property type="entry name" value="[NiFe]-hydrogenase assembly chaperone, HybE"/>
    <property type="match status" value="1"/>
</dbReference>
<protein>
    <submittedName>
        <fullName evidence="1">[NiFe]-hydrogenase assembly, chaperone, HybE</fullName>
    </submittedName>
</protein>
<sequence length="168" mass="18222">MIELAGAAELVGRIEAHYQAVALGPMADMPLCNPRLSVRLVQMVAWEEGYLGVLVMPWAINLLRLPGASAWPQAAPLAKQVLRFPSGDYVFVHGNDVGFGPYQVCSLFSPALEFDSMEAACATAVAALLALLRVPMAVPEVPQAAEPVSRRRWLFGRGDARRTDGHLR</sequence>
<dbReference type="RefSeq" id="WP_148579641.1">
    <property type="nucleotide sequence ID" value="NZ_JAVEUW010000004.1"/>
</dbReference>
<dbReference type="AlphaFoldDB" id="A0A6C2CR34"/>
<dbReference type="InterPro" id="IPR038530">
    <property type="entry name" value="NiFe-hyd_HybE_sf"/>
</dbReference>
<dbReference type="EMBL" id="SDKK01000012">
    <property type="protein sequence ID" value="TYC55949.1"/>
    <property type="molecule type" value="Genomic_DNA"/>
</dbReference>
<evidence type="ECO:0000313" key="1">
    <source>
        <dbReference type="EMBL" id="TYC55949.1"/>
    </source>
</evidence>
<accession>A0A6C2CR34</accession>
<gene>
    <name evidence="1" type="primary">hybE</name>
    <name evidence="1" type="ORF">ETQ85_13705</name>
</gene>
<dbReference type="OrthoDB" id="7060130at2"/>
<dbReference type="NCBIfam" id="TIGR03993">
    <property type="entry name" value="hydrog_HybE"/>
    <property type="match status" value="1"/>
</dbReference>
<name>A0A6C2CR34_9RHOO</name>
<evidence type="ECO:0000313" key="2">
    <source>
        <dbReference type="Proteomes" id="UP000389128"/>
    </source>
</evidence>
<dbReference type="Proteomes" id="UP000389128">
    <property type="component" value="Unassembled WGS sequence"/>
</dbReference>
<proteinExistence type="predicted"/>
<comment type="caution">
    <text evidence="1">The sequence shown here is derived from an EMBL/GenBank/DDBJ whole genome shotgun (WGS) entry which is preliminary data.</text>
</comment>
<keyword evidence="2" id="KW-1185">Reference proteome</keyword>
<dbReference type="Pfam" id="PF11939">
    <property type="entry name" value="NiFe-hyd_HybE"/>
    <property type="match status" value="1"/>
</dbReference>